<evidence type="ECO:0000313" key="14">
    <source>
        <dbReference type="Proteomes" id="UP000284767"/>
    </source>
</evidence>
<dbReference type="GO" id="GO:0016020">
    <property type="term" value="C:membrane"/>
    <property type="evidence" value="ECO:0007669"/>
    <property type="project" value="UniProtKB-SubCell"/>
</dbReference>
<keyword evidence="5" id="KW-0472">Membrane</keyword>
<keyword evidence="3" id="KW-1134">Transmembrane beta strand</keyword>
<evidence type="ECO:0000313" key="13">
    <source>
        <dbReference type="Proteomes" id="UP000194857"/>
    </source>
</evidence>
<evidence type="ECO:0000313" key="11">
    <source>
        <dbReference type="EMBL" id="OTI58188.1"/>
    </source>
</evidence>
<reference evidence="11" key="2">
    <citation type="submission" date="2017-05" db="EMBL/GenBank/DDBJ databases">
        <authorList>
            <person name="Song R."/>
            <person name="Chenine A.L."/>
            <person name="Ruprecht R.M."/>
        </authorList>
    </citation>
    <scope>NUCLEOTIDE SEQUENCE [LARGE SCALE GENOMIC DNA]</scope>
    <source>
        <strain evidence="11">S567_C10_BS</strain>
    </source>
</reference>
<name>A0A072ZBY7_PSEAI</name>
<dbReference type="GO" id="GO:0015562">
    <property type="term" value="F:efflux transmembrane transporter activity"/>
    <property type="evidence" value="ECO:0007669"/>
    <property type="project" value="InterPro"/>
</dbReference>
<dbReference type="AlphaFoldDB" id="A0A072ZBY7"/>
<evidence type="ECO:0000256" key="5">
    <source>
        <dbReference type="ARBA" id="ARBA00023136"/>
    </source>
</evidence>
<dbReference type="EMBL" id="NSNE01000021">
    <property type="protein sequence ID" value="RPM06848.1"/>
    <property type="molecule type" value="Genomic_DNA"/>
</dbReference>
<keyword evidence="9" id="KW-0175">Coiled coil</keyword>
<evidence type="ECO:0000256" key="2">
    <source>
        <dbReference type="ARBA" id="ARBA00007613"/>
    </source>
</evidence>
<reference evidence="12 14" key="4">
    <citation type="submission" date="2019-01" db="EMBL/GenBank/DDBJ databases">
        <title>The Pseudomonas aeruginosa pan-genome provides new insights on its population structure, horizontal gene transfer and pathogenicity.</title>
        <authorList>
            <person name="Freschi L."/>
            <person name="Vincent A.T."/>
            <person name="Jeukens J."/>
            <person name="Emond-Rheault J.-G."/>
            <person name="Kukavica-Ibrulj I."/>
            <person name="Dupont M.-J."/>
            <person name="Charette S.J."/>
            <person name="Boyle B."/>
            <person name="Levesque R.C."/>
        </authorList>
    </citation>
    <scope>NUCLEOTIDE SEQUENCE [LARGE SCALE GENOMIC DNA]</scope>
    <source>
        <strain evidence="12 14">PA-W36</strain>
    </source>
</reference>
<comment type="caution">
    <text evidence="11">The sequence shown here is derived from an EMBL/GenBank/DDBJ whole genome shotgun (WGS) entry which is preliminary data.</text>
</comment>
<sequence length="493" mass="55197">MNRWGLGVLWLVAALPVAASVNPALSPDVPSMAREQGRSVLLSEQVIDLSLSDAVYLGLRNNRGIRSAYLQRIAQKFDLRVAADAFNPKLVVRGDYRANRATEDRTRTSNVSPTATLLGEYGTRFSLAWVKQFRTADEAGRYRSDGLDLTVVQPLLRDAGWDVTTAPLRLARLSEDANRLQLKASVSQTISQVIGAYRELLRAQEQARIAREALARTQELLEVNRAMIRAGRMAEFEIVQTEADVASQELNVEESTNQVDSARLALLQLLALDLSTQIRASDALAATPIEVDRQQAIRTALQQQPEYLQRLIGSRQADLNLVLAKNQRLWDVSLVGGASQIRDRYSEGGGDNSRSWDSYAGVQVEIPIGDLSRRQAEVRAQVDVENQKILIEDARQTLEQNVIDAVRDLGTRWRQYQIAQRATALSRRKLEIEREKLRVGRSSNFQVLSFETDLRNVENTQLNALISFLNAQTQLDLIVGMTLDSWEISLNDH</sequence>
<dbReference type="InterPro" id="IPR010131">
    <property type="entry name" value="MdtP/NodT-like"/>
</dbReference>
<keyword evidence="7" id="KW-0998">Cell outer membrane</keyword>
<dbReference type="SUPFAM" id="SSF56954">
    <property type="entry name" value="Outer membrane efflux proteins (OEP)"/>
    <property type="match status" value="1"/>
</dbReference>
<proteinExistence type="inferred from homology"/>
<evidence type="ECO:0000256" key="1">
    <source>
        <dbReference type="ARBA" id="ARBA00004442"/>
    </source>
</evidence>
<dbReference type="PANTHER" id="PTHR30203">
    <property type="entry name" value="OUTER MEMBRANE CATION EFFLUX PROTEIN"/>
    <property type="match status" value="1"/>
</dbReference>
<evidence type="ECO:0000256" key="8">
    <source>
        <dbReference type="ARBA" id="ARBA00023288"/>
    </source>
</evidence>
<dbReference type="EMBL" id="NFFZ01000014">
    <property type="protein sequence ID" value="OTI58188.1"/>
    <property type="molecule type" value="Genomic_DNA"/>
</dbReference>
<evidence type="ECO:0000256" key="3">
    <source>
        <dbReference type="ARBA" id="ARBA00022452"/>
    </source>
</evidence>
<evidence type="ECO:0000256" key="4">
    <source>
        <dbReference type="ARBA" id="ARBA00022692"/>
    </source>
</evidence>
<protein>
    <submittedName>
        <fullName evidence="12">TolC family protein</fullName>
    </submittedName>
</protein>
<evidence type="ECO:0000256" key="6">
    <source>
        <dbReference type="ARBA" id="ARBA00023139"/>
    </source>
</evidence>
<comment type="similarity">
    <text evidence="2">Belongs to the outer membrane factor (OMF) (TC 1.B.17) family.</text>
</comment>
<dbReference type="Proteomes" id="UP000284767">
    <property type="component" value="Unassembled WGS sequence"/>
</dbReference>
<dbReference type="Proteomes" id="UP000194857">
    <property type="component" value="Unassembled WGS sequence"/>
</dbReference>
<evidence type="ECO:0000256" key="7">
    <source>
        <dbReference type="ARBA" id="ARBA00023237"/>
    </source>
</evidence>
<feature type="coiled-coil region" evidence="9">
    <location>
        <begin position="200"/>
        <end position="258"/>
    </location>
</feature>
<keyword evidence="8" id="KW-0449">Lipoprotein</keyword>
<reference evidence="13" key="1">
    <citation type="submission" date="2017-05" db="EMBL/GenBank/DDBJ databases">
        <authorList>
            <person name="Giani T."/>
            <person name="Arena F."/>
            <person name="Pollini S."/>
            <person name="Di Pilato V."/>
            <person name="D'Andrea M.M."/>
            <person name="Henrici De Angelis L."/>
            <person name="Bassetti M."/>
            <person name="Rossolini G.M."/>
        </authorList>
    </citation>
    <scope>NUCLEOTIDE SEQUENCE [LARGE SCALE GENOMIC DNA]</scope>
    <source>
        <strain evidence="13">S567_C10_BS</strain>
    </source>
</reference>
<feature type="signal peptide" evidence="10">
    <location>
        <begin position="1"/>
        <end position="19"/>
    </location>
</feature>
<reference evidence="12 14" key="3">
    <citation type="submission" date="2017-08" db="EMBL/GenBank/DDBJ databases">
        <authorList>
            <person name="Feschi L."/>
            <person name="Jeukens J."/>
            <person name="Emond-Rheault J.-G."/>
            <person name="Kukavica-Ibrulj I."/>
            <person name="Boyle B."/>
            <person name="Levesque R.C."/>
        </authorList>
    </citation>
    <scope>NUCLEOTIDE SEQUENCE [LARGE SCALE GENOMIC DNA]</scope>
    <source>
        <strain evidence="12 14">PA-W36</strain>
    </source>
</reference>
<evidence type="ECO:0000313" key="12">
    <source>
        <dbReference type="EMBL" id="RPM06848.1"/>
    </source>
</evidence>
<evidence type="ECO:0000256" key="9">
    <source>
        <dbReference type="SAM" id="Coils"/>
    </source>
</evidence>
<dbReference type="RefSeq" id="WP_003456774.1">
    <property type="nucleotide sequence ID" value="NZ_BIFN01000005.1"/>
</dbReference>
<keyword evidence="10" id="KW-0732">Signal</keyword>
<keyword evidence="4" id="KW-0812">Transmembrane</keyword>
<dbReference type="Gene3D" id="1.20.1600.10">
    <property type="entry name" value="Outer membrane efflux proteins (OEP)"/>
    <property type="match status" value="1"/>
</dbReference>
<gene>
    <name evidence="11" type="ORF">CAZ10_24015</name>
    <name evidence="12" type="ORF">IPC1295_27180</name>
</gene>
<dbReference type="eggNOG" id="COG1538">
    <property type="taxonomic scope" value="Bacteria"/>
</dbReference>
<evidence type="ECO:0000256" key="10">
    <source>
        <dbReference type="SAM" id="SignalP"/>
    </source>
</evidence>
<dbReference type="SMR" id="A0A072ZBY7"/>
<comment type="subcellular location">
    <subcellularLocation>
        <location evidence="1">Cell outer membrane</location>
    </subcellularLocation>
</comment>
<feature type="chain" id="PRO_5015027945" evidence="10">
    <location>
        <begin position="20"/>
        <end position="493"/>
    </location>
</feature>
<organism evidence="11 13">
    <name type="scientific">Pseudomonas aeruginosa</name>
    <dbReference type="NCBI Taxonomy" id="287"/>
    <lineage>
        <taxon>Bacteria</taxon>
        <taxon>Pseudomonadati</taxon>
        <taxon>Pseudomonadota</taxon>
        <taxon>Gammaproteobacteria</taxon>
        <taxon>Pseudomonadales</taxon>
        <taxon>Pseudomonadaceae</taxon>
        <taxon>Pseudomonas</taxon>
    </lineage>
</organism>
<dbReference type="Pfam" id="PF02321">
    <property type="entry name" value="OEP"/>
    <property type="match status" value="2"/>
</dbReference>
<keyword evidence="6" id="KW-0564">Palmitate</keyword>
<dbReference type="PANTHER" id="PTHR30203:SF30">
    <property type="entry name" value="OUTER MEMBRANE PROTEIN-RELATED"/>
    <property type="match status" value="1"/>
</dbReference>
<dbReference type="InterPro" id="IPR003423">
    <property type="entry name" value="OMP_efflux"/>
</dbReference>
<accession>A0A072ZBY7</accession>